<keyword evidence="7" id="KW-0560">Oxidoreductase</keyword>
<proteinExistence type="inferred from homology"/>
<keyword evidence="9" id="KW-1185">Reference proteome</keyword>
<accession>A0A4V5NVE1</accession>
<sequence length="428" mass="49397">MKVYDFIAIGLGPFNLSLAAMTQPLENADALFLEQRSEFNWHPGMMLEGTHLQTPFMSDLVTLADPTSPYSFLNYLKQQGKLYRFYIRENFFILRREYNLYCQWVCRQLSNLKFDTRVIQVEFDNKQQHYCIDTINPVNGETDQFLAKKLVLGTGPIPHIPEGCDALGDHAIHSSDYLNWKSQLLTQPRISVIGGGQSAAEIVYDLLEEQRQGDFHLDWISRSPRYFPLEYSKLTLEMTSPEYVDYFHQLPEQTREHLLAQQQNLYKGINADLINDIFDRLYEMDLHQAPKVTLMTSTSVDKIERQDNGYQLQLRHQEQQSHGSLSTRALIFATGYRGALPGFLSGIADQINWDGQERLAVSRHYAIDDQQRLFVQNAELHTHGFVTPDLGMACYRNSVLLQQLLGWQPYPIERKIAFQQFGLNGVNS</sequence>
<dbReference type="EMBL" id="SWCJ01000023">
    <property type="protein sequence ID" value="TKB50118.1"/>
    <property type="molecule type" value="Genomic_DNA"/>
</dbReference>
<dbReference type="PANTHER" id="PTHR42802:SF1">
    <property type="entry name" value="L-ORNITHINE N(5)-MONOOXYGENASE"/>
    <property type="match status" value="1"/>
</dbReference>
<evidence type="ECO:0000256" key="4">
    <source>
        <dbReference type="ARBA" id="ARBA00022630"/>
    </source>
</evidence>
<organism evidence="8 9">
    <name type="scientific">Ferrimonas aestuarii</name>
    <dbReference type="NCBI Taxonomy" id="2569539"/>
    <lineage>
        <taxon>Bacteria</taxon>
        <taxon>Pseudomonadati</taxon>
        <taxon>Pseudomonadota</taxon>
        <taxon>Gammaproteobacteria</taxon>
        <taxon>Alteromonadales</taxon>
        <taxon>Ferrimonadaceae</taxon>
        <taxon>Ferrimonas</taxon>
    </lineage>
</organism>
<dbReference type="SUPFAM" id="SSF51905">
    <property type="entry name" value="FAD/NAD(P)-binding domain"/>
    <property type="match status" value="2"/>
</dbReference>
<dbReference type="OrthoDB" id="7527071at2"/>
<dbReference type="GO" id="GO:0016491">
    <property type="term" value="F:oxidoreductase activity"/>
    <property type="evidence" value="ECO:0007669"/>
    <property type="project" value="UniProtKB-KW"/>
</dbReference>
<keyword evidence="5" id="KW-0274">FAD</keyword>
<evidence type="ECO:0000313" key="8">
    <source>
        <dbReference type="EMBL" id="TKB50118.1"/>
    </source>
</evidence>
<dbReference type="PANTHER" id="PTHR42802">
    <property type="entry name" value="MONOOXYGENASE"/>
    <property type="match status" value="1"/>
</dbReference>
<comment type="cofactor">
    <cofactor evidence="1">
        <name>FAD</name>
        <dbReference type="ChEBI" id="CHEBI:57692"/>
    </cofactor>
</comment>
<comment type="pathway">
    <text evidence="2">Siderophore biosynthesis.</text>
</comment>
<keyword evidence="6" id="KW-0521">NADP</keyword>
<name>A0A4V5NVE1_9GAMM</name>
<evidence type="ECO:0000256" key="7">
    <source>
        <dbReference type="ARBA" id="ARBA00023002"/>
    </source>
</evidence>
<evidence type="ECO:0000313" key="9">
    <source>
        <dbReference type="Proteomes" id="UP000305675"/>
    </source>
</evidence>
<reference evidence="8 9" key="1">
    <citation type="submission" date="2019-04" db="EMBL/GenBank/DDBJ databases">
        <authorList>
            <person name="Hwang J.C."/>
        </authorList>
    </citation>
    <scope>NUCLEOTIDE SEQUENCE [LARGE SCALE GENOMIC DNA]</scope>
    <source>
        <strain evidence="8 9">IMCC35002</strain>
    </source>
</reference>
<dbReference type="RefSeq" id="WP_136865142.1">
    <property type="nucleotide sequence ID" value="NZ_SWCJ01000023.1"/>
</dbReference>
<dbReference type="Proteomes" id="UP000305675">
    <property type="component" value="Unassembled WGS sequence"/>
</dbReference>
<evidence type="ECO:0000256" key="1">
    <source>
        <dbReference type="ARBA" id="ARBA00001974"/>
    </source>
</evidence>
<comment type="caution">
    <text evidence="8">The sequence shown here is derived from an EMBL/GenBank/DDBJ whole genome shotgun (WGS) entry which is preliminary data.</text>
</comment>
<gene>
    <name evidence="8" type="ORF">FCL42_19685</name>
</gene>
<evidence type="ECO:0000256" key="6">
    <source>
        <dbReference type="ARBA" id="ARBA00022857"/>
    </source>
</evidence>
<evidence type="ECO:0000256" key="2">
    <source>
        <dbReference type="ARBA" id="ARBA00004924"/>
    </source>
</evidence>
<comment type="similarity">
    <text evidence="3">Belongs to the lysine N(6)-hydroxylase/L-ornithine N(5)-oxygenase family.</text>
</comment>
<dbReference type="InterPro" id="IPR036188">
    <property type="entry name" value="FAD/NAD-bd_sf"/>
</dbReference>
<dbReference type="Pfam" id="PF13434">
    <property type="entry name" value="Lys_Orn_oxgnase"/>
    <property type="match status" value="1"/>
</dbReference>
<dbReference type="Gene3D" id="3.50.50.60">
    <property type="entry name" value="FAD/NAD(P)-binding domain"/>
    <property type="match status" value="1"/>
</dbReference>
<protein>
    <submittedName>
        <fullName evidence="8">Alcaligin biosynthesis protein</fullName>
    </submittedName>
</protein>
<evidence type="ECO:0000256" key="3">
    <source>
        <dbReference type="ARBA" id="ARBA00007588"/>
    </source>
</evidence>
<dbReference type="InterPro" id="IPR025700">
    <property type="entry name" value="Lys/Orn_oxygenase"/>
</dbReference>
<keyword evidence="4" id="KW-0285">Flavoprotein</keyword>
<dbReference type="AlphaFoldDB" id="A0A4V5NVE1"/>
<evidence type="ECO:0000256" key="5">
    <source>
        <dbReference type="ARBA" id="ARBA00022827"/>
    </source>
</evidence>